<protein>
    <recommendedName>
        <fullName evidence="5">Secreted protein</fullName>
    </recommendedName>
</protein>
<organism evidence="3 4">
    <name type="scientific">Plectosphaerella plurivora</name>
    <dbReference type="NCBI Taxonomy" id="936078"/>
    <lineage>
        <taxon>Eukaryota</taxon>
        <taxon>Fungi</taxon>
        <taxon>Dikarya</taxon>
        <taxon>Ascomycota</taxon>
        <taxon>Pezizomycotina</taxon>
        <taxon>Sordariomycetes</taxon>
        <taxon>Hypocreomycetidae</taxon>
        <taxon>Glomerellales</taxon>
        <taxon>Plectosphaerellaceae</taxon>
        <taxon>Plectosphaerella</taxon>
    </lineage>
</organism>
<evidence type="ECO:0000313" key="4">
    <source>
        <dbReference type="Proteomes" id="UP000770015"/>
    </source>
</evidence>
<evidence type="ECO:0000256" key="1">
    <source>
        <dbReference type="SAM" id="MobiDB-lite"/>
    </source>
</evidence>
<evidence type="ECO:0000313" key="3">
    <source>
        <dbReference type="EMBL" id="KAH6686928.1"/>
    </source>
</evidence>
<comment type="caution">
    <text evidence="3">The sequence shown here is derived from an EMBL/GenBank/DDBJ whole genome shotgun (WGS) entry which is preliminary data.</text>
</comment>
<reference evidence="3" key="1">
    <citation type="journal article" date="2021" name="Nat. Commun.">
        <title>Genetic determinants of endophytism in the Arabidopsis root mycobiome.</title>
        <authorList>
            <person name="Mesny F."/>
            <person name="Miyauchi S."/>
            <person name="Thiergart T."/>
            <person name="Pickel B."/>
            <person name="Atanasova L."/>
            <person name="Karlsson M."/>
            <person name="Huettel B."/>
            <person name="Barry K.W."/>
            <person name="Haridas S."/>
            <person name="Chen C."/>
            <person name="Bauer D."/>
            <person name="Andreopoulos W."/>
            <person name="Pangilinan J."/>
            <person name="LaButti K."/>
            <person name="Riley R."/>
            <person name="Lipzen A."/>
            <person name="Clum A."/>
            <person name="Drula E."/>
            <person name="Henrissat B."/>
            <person name="Kohler A."/>
            <person name="Grigoriev I.V."/>
            <person name="Martin F.M."/>
            <person name="Hacquard S."/>
        </authorList>
    </citation>
    <scope>NUCLEOTIDE SEQUENCE</scope>
    <source>
        <strain evidence="3">MPI-SDFR-AT-0117</strain>
    </source>
</reference>
<keyword evidence="2" id="KW-0732">Signal</keyword>
<feature type="signal peptide" evidence="2">
    <location>
        <begin position="1"/>
        <end position="18"/>
    </location>
</feature>
<feature type="chain" id="PRO_5040375881" description="Secreted protein" evidence="2">
    <location>
        <begin position="19"/>
        <end position="243"/>
    </location>
</feature>
<dbReference type="Proteomes" id="UP000770015">
    <property type="component" value="Unassembled WGS sequence"/>
</dbReference>
<proteinExistence type="predicted"/>
<evidence type="ECO:0008006" key="5">
    <source>
        <dbReference type="Google" id="ProtNLM"/>
    </source>
</evidence>
<keyword evidence="4" id="KW-1185">Reference proteome</keyword>
<dbReference type="AlphaFoldDB" id="A0A9P8VBP6"/>
<sequence length="243" mass="27351">MLLLYLMTCHCLPSRVMSSCMPLPDRRPSSYPCLAGHGPAWPVRRRANGRKSNNESISHRLPRAPPPPPKLDRRQPALVHCVEYLRRPIPLLPRGGTNCQSCPDSGPVPRAIVPPVLGHPRDRRGEGRWRWRWRRGEPWLCSVGRVGPLLFPAVLDAGWPRFHQRRPVRLHRTCASKNSHTETSASRWINDLPVRGLGTRWSSSVTSGQGGTQSLASDLFRFPFSLALSTRLFRGWPSSSVCV</sequence>
<feature type="region of interest" description="Disordered" evidence="1">
    <location>
        <begin position="44"/>
        <end position="72"/>
    </location>
</feature>
<gene>
    <name evidence="3" type="ORF">F5X68DRAFT_13509</name>
</gene>
<accession>A0A9P8VBP6</accession>
<dbReference type="EMBL" id="JAGSXJ010000012">
    <property type="protein sequence ID" value="KAH6686928.1"/>
    <property type="molecule type" value="Genomic_DNA"/>
</dbReference>
<evidence type="ECO:0000256" key="2">
    <source>
        <dbReference type="SAM" id="SignalP"/>
    </source>
</evidence>
<name>A0A9P8VBP6_9PEZI</name>